<dbReference type="Gene3D" id="1.10.10.1210">
    <property type="entry name" value="MAGE homology domain, winged helix WH2 motif"/>
    <property type="match status" value="1"/>
</dbReference>
<dbReference type="PROSITE" id="PS50838">
    <property type="entry name" value="MAGE"/>
    <property type="match status" value="1"/>
</dbReference>
<feature type="domain" description="MAGE" evidence="1">
    <location>
        <begin position="32"/>
        <end position="208"/>
    </location>
</feature>
<sequence>MTLSKQQEVKVVSDSWQHHGLYSPWNSPVRPNLMKFLLLKCRAKELTSPAEMLKMVLRDNQEHFPVGFSHASQCLQLVFGVEVREVDPREHTYTVAPALGLTCDAMQSSGQGLPKAQPLGGLGSTQQMGVCVGREHSIFGEPRELLTQVWVREGYLEYRQVPDSDPARYKFLWGPWAYAETRKQQVMAFVLGVRQRALRAFPLQSAEAAREEDKEA</sequence>
<dbReference type="InterPro" id="IPR037445">
    <property type="entry name" value="MAGE"/>
</dbReference>
<dbReference type="PANTHER" id="PTHR11736:SF81">
    <property type="entry name" value="MAGE DOMAIN-CONTAINING PROTEIN"/>
    <property type="match status" value="1"/>
</dbReference>
<gene>
    <name evidence="2" type="ORF">JEQ12_017658</name>
</gene>
<dbReference type="Proteomes" id="UP000664991">
    <property type="component" value="Unassembled WGS sequence"/>
</dbReference>
<dbReference type="PANTHER" id="PTHR11736">
    <property type="entry name" value="MELANOMA-ASSOCIATED ANTIGEN MAGE ANTIGEN"/>
    <property type="match status" value="1"/>
</dbReference>
<dbReference type="GO" id="GO:0000122">
    <property type="term" value="P:negative regulation of transcription by RNA polymerase II"/>
    <property type="evidence" value="ECO:0007669"/>
    <property type="project" value="TreeGrafter"/>
</dbReference>
<name>A0A836A2A6_SHEEP</name>
<dbReference type="Gene3D" id="1.10.10.1200">
    <property type="entry name" value="MAGE homology domain, winged helix WH1 motif"/>
    <property type="match status" value="1"/>
</dbReference>
<organism evidence="2 3">
    <name type="scientific">Ovis aries</name>
    <name type="common">Sheep</name>
    <dbReference type="NCBI Taxonomy" id="9940"/>
    <lineage>
        <taxon>Eukaryota</taxon>
        <taxon>Metazoa</taxon>
        <taxon>Chordata</taxon>
        <taxon>Craniata</taxon>
        <taxon>Vertebrata</taxon>
        <taxon>Euteleostomi</taxon>
        <taxon>Mammalia</taxon>
        <taxon>Eutheria</taxon>
        <taxon>Laurasiatheria</taxon>
        <taxon>Artiodactyla</taxon>
        <taxon>Ruminantia</taxon>
        <taxon>Pecora</taxon>
        <taxon>Bovidae</taxon>
        <taxon>Caprinae</taxon>
        <taxon>Ovis</taxon>
    </lineage>
</organism>
<dbReference type="GO" id="GO:0005634">
    <property type="term" value="C:nucleus"/>
    <property type="evidence" value="ECO:0007669"/>
    <property type="project" value="TreeGrafter"/>
</dbReference>
<protein>
    <recommendedName>
        <fullName evidence="1">MAGE domain-containing protein</fullName>
    </recommendedName>
</protein>
<dbReference type="FunFam" id="1.10.10.1210:FF:000001">
    <property type="entry name" value="melanoma-associated antigen D1"/>
    <property type="match status" value="1"/>
</dbReference>
<evidence type="ECO:0000313" key="2">
    <source>
        <dbReference type="EMBL" id="KAG5207894.1"/>
    </source>
</evidence>
<dbReference type="EMBL" id="JAEMGP010000006">
    <property type="protein sequence ID" value="KAG5207894.1"/>
    <property type="molecule type" value="Genomic_DNA"/>
</dbReference>
<proteinExistence type="predicted"/>
<accession>A0A836A2A6</accession>
<dbReference type="SMART" id="SM01373">
    <property type="entry name" value="MAGE"/>
    <property type="match status" value="1"/>
</dbReference>
<dbReference type="AlphaFoldDB" id="A0A836A2A6"/>
<dbReference type="InterPro" id="IPR041898">
    <property type="entry name" value="MAGE_WH1"/>
</dbReference>
<comment type="caution">
    <text evidence="2">The sequence shown here is derived from an EMBL/GenBank/DDBJ whole genome shotgun (WGS) entry which is preliminary data.</text>
</comment>
<dbReference type="InterPro" id="IPR002190">
    <property type="entry name" value="MHD_dom"/>
</dbReference>
<evidence type="ECO:0000313" key="3">
    <source>
        <dbReference type="Proteomes" id="UP000664991"/>
    </source>
</evidence>
<reference evidence="2 3" key="1">
    <citation type="submission" date="2020-12" db="EMBL/GenBank/DDBJ databases">
        <title>De novo assembly of Tibetan sheep genome.</title>
        <authorList>
            <person name="Li X."/>
        </authorList>
    </citation>
    <scope>NUCLEOTIDE SEQUENCE [LARGE SCALE GENOMIC DNA]</scope>
    <source>
        <tissue evidence="2">Heart</tissue>
    </source>
</reference>
<dbReference type="InterPro" id="IPR041899">
    <property type="entry name" value="MAGE_WH2"/>
</dbReference>
<evidence type="ECO:0000259" key="1">
    <source>
        <dbReference type="PROSITE" id="PS50838"/>
    </source>
</evidence>